<keyword evidence="2" id="KW-1185">Reference proteome</keyword>
<sequence>MSIDKEKLIIYQLMQEIIEERRELSKQYYDLKIKLDQFEGKETCTSKLSKSSLTNLDREKIKQQDYFYKKNKTQHYNSFERTSRTVVSILKQSPIPLSNKQILDKLTTEYELSITLENLTSNILPKMINERSLPIQRAQRGYWQYKLLSKEGSSAND</sequence>
<name>A0ABS6T9R7_9ENTE</name>
<proteinExistence type="predicted"/>
<accession>A0ABS6T9R7</accession>
<protein>
    <recommendedName>
        <fullName evidence="3">Transcriptional regulator</fullName>
    </recommendedName>
</protein>
<organism evidence="1 2">
    <name type="scientific">Enterococcus alishanensis</name>
    <dbReference type="NCBI Taxonomy" id="1303817"/>
    <lineage>
        <taxon>Bacteria</taxon>
        <taxon>Bacillati</taxon>
        <taxon>Bacillota</taxon>
        <taxon>Bacilli</taxon>
        <taxon>Lactobacillales</taxon>
        <taxon>Enterococcaceae</taxon>
        <taxon>Enterococcus</taxon>
    </lineage>
</organism>
<evidence type="ECO:0000313" key="2">
    <source>
        <dbReference type="Proteomes" id="UP000774130"/>
    </source>
</evidence>
<dbReference type="Proteomes" id="UP000774130">
    <property type="component" value="Unassembled WGS sequence"/>
</dbReference>
<dbReference type="EMBL" id="JAHUZB010000001">
    <property type="protein sequence ID" value="MBV7389638.1"/>
    <property type="molecule type" value="Genomic_DNA"/>
</dbReference>
<comment type="caution">
    <text evidence="1">The sequence shown here is derived from an EMBL/GenBank/DDBJ whole genome shotgun (WGS) entry which is preliminary data.</text>
</comment>
<gene>
    <name evidence="1" type="ORF">KUA55_03030</name>
</gene>
<dbReference type="RefSeq" id="WP_218324688.1">
    <property type="nucleotide sequence ID" value="NZ_JAHUZB010000001.1"/>
</dbReference>
<evidence type="ECO:0008006" key="3">
    <source>
        <dbReference type="Google" id="ProtNLM"/>
    </source>
</evidence>
<reference evidence="1 2" key="1">
    <citation type="submission" date="2021-06" db="EMBL/GenBank/DDBJ databases">
        <title>Enterococcus alishanensis sp. nov., a novel lactic acid bacterium isolated from fresh coffee beans.</title>
        <authorList>
            <person name="Chen Y.-S."/>
        </authorList>
    </citation>
    <scope>NUCLEOTIDE SEQUENCE [LARGE SCALE GENOMIC DNA]</scope>
    <source>
        <strain evidence="1 2">ALS3</strain>
    </source>
</reference>
<evidence type="ECO:0000313" key="1">
    <source>
        <dbReference type="EMBL" id="MBV7389638.1"/>
    </source>
</evidence>